<proteinExistence type="inferred from homology"/>
<dbReference type="GO" id="GO:0016491">
    <property type="term" value="F:oxidoreductase activity"/>
    <property type="evidence" value="ECO:0007669"/>
    <property type="project" value="UniProtKB-KW"/>
</dbReference>
<reference evidence="4" key="1">
    <citation type="submission" date="2020-11" db="EMBL/GenBank/DDBJ databases">
        <authorList>
            <consortium name="DOE Joint Genome Institute"/>
            <person name="Ahrendt S."/>
            <person name="Riley R."/>
            <person name="Andreopoulos W."/>
            <person name="Labutti K."/>
            <person name="Pangilinan J."/>
            <person name="Ruiz-Duenas F.J."/>
            <person name="Barrasa J.M."/>
            <person name="Sanchez-Garcia M."/>
            <person name="Camarero S."/>
            <person name="Miyauchi S."/>
            <person name="Serrano A."/>
            <person name="Linde D."/>
            <person name="Babiker R."/>
            <person name="Drula E."/>
            <person name="Ayuso-Fernandez I."/>
            <person name="Pacheco R."/>
            <person name="Padilla G."/>
            <person name="Ferreira P."/>
            <person name="Barriuso J."/>
            <person name="Kellner H."/>
            <person name="Castanera R."/>
            <person name="Alfaro M."/>
            <person name="Ramirez L."/>
            <person name="Pisabarro A.G."/>
            <person name="Kuo A."/>
            <person name="Tritt A."/>
            <person name="Lipzen A."/>
            <person name="He G."/>
            <person name="Yan M."/>
            <person name="Ng V."/>
            <person name="Cullen D."/>
            <person name="Martin F."/>
            <person name="Rosso M.-N."/>
            <person name="Henrissat B."/>
            <person name="Hibbett D."/>
            <person name="Martinez A.T."/>
            <person name="Grigoriev I.V."/>
        </authorList>
    </citation>
    <scope>NUCLEOTIDE SEQUENCE</scope>
    <source>
        <strain evidence="4">CIRM-BRFM 674</strain>
    </source>
</reference>
<dbReference type="PANTHER" id="PTHR43544">
    <property type="entry name" value="SHORT-CHAIN DEHYDROGENASE/REDUCTASE"/>
    <property type="match status" value="1"/>
</dbReference>
<dbReference type="OrthoDB" id="9876299at2759"/>
<dbReference type="Proteomes" id="UP000807469">
    <property type="component" value="Unassembled WGS sequence"/>
</dbReference>
<name>A0A9P5YZD8_9AGAR</name>
<evidence type="ECO:0000313" key="5">
    <source>
        <dbReference type="Proteomes" id="UP000807469"/>
    </source>
</evidence>
<gene>
    <name evidence="4" type="ORF">BDN70DRAFT_913894</name>
</gene>
<dbReference type="EMBL" id="MU155245">
    <property type="protein sequence ID" value="KAF9478001.1"/>
    <property type="molecule type" value="Genomic_DNA"/>
</dbReference>
<dbReference type="InterPro" id="IPR036291">
    <property type="entry name" value="NAD(P)-bd_dom_sf"/>
</dbReference>
<dbReference type="GO" id="GO:0005737">
    <property type="term" value="C:cytoplasm"/>
    <property type="evidence" value="ECO:0007669"/>
    <property type="project" value="TreeGrafter"/>
</dbReference>
<comment type="caution">
    <text evidence="4">The sequence shown here is derived from an EMBL/GenBank/DDBJ whole genome shotgun (WGS) entry which is preliminary data.</text>
</comment>
<evidence type="ECO:0000256" key="1">
    <source>
        <dbReference type="ARBA" id="ARBA00006484"/>
    </source>
</evidence>
<sequence>MSQSRVIYLVAGASRGIGLALVEEIAARDASAIIYAGARDPSAPLLKEVTEKYHGRVVVVKYVAGDKEGNDAIAKEIGAKYGRVDTVIANAGIFNCLSKVHETPILKFVEHFDVNAIGPIVLFQSIRELLKASPSPRFVPISSGAGSIERIPISALEVAPYGTSKAALNWITRKIHFENEWLVAFPQCPGPVDTDMAKQAKALDNAEVVELIKKLKLRSSGEVAKILIDIITASTREKDGGQFHNIDGGRHPW</sequence>
<accession>A0A9P5YZD8</accession>
<dbReference type="InterPro" id="IPR020904">
    <property type="entry name" value="Sc_DH/Rdtase_CS"/>
</dbReference>
<dbReference type="AlphaFoldDB" id="A0A9P5YZD8"/>
<dbReference type="PRINTS" id="PR00081">
    <property type="entry name" value="GDHRDH"/>
</dbReference>
<dbReference type="PROSITE" id="PS00061">
    <property type="entry name" value="ADH_SHORT"/>
    <property type="match status" value="1"/>
</dbReference>
<comment type="similarity">
    <text evidence="1">Belongs to the short-chain dehydrogenases/reductases (SDR) family.</text>
</comment>
<keyword evidence="2" id="KW-0521">NADP</keyword>
<protein>
    <submittedName>
        <fullName evidence="4">NAD(P)-binding protein</fullName>
    </submittedName>
</protein>
<dbReference type="Gene3D" id="3.40.50.720">
    <property type="entry name" value="NAD(P)-binding Rossmann-like Domain"/>
    <property type="match status" value="1"/>
</dbReference>
<dbReference type="PANTHER" id="PTHR43544:SF7">
    <property type="entry name" value="NADB-LER2"/>
    <property type="match status" value="1"/>
</dbReference>
<dbReference type="Pfam" id="PF00106">
    <property type="entry name" value="adh_short"/>
    <property type="match status" value="1"/>
</dbReference>
<organism evidence="4 5">
    <name type="scientific">Pholiota conissans</name>
    <dbReference type="NCBI Taxonomy" id="109636"/>
    <lineage>
        <taxon>Eukaryota</taxon>
        <taxon>Fungi</taxon>
        <taxon>Dikarya</taxon>
        <taxon>Basidiomycota</taxon>
        <taxon>Agaricomycotina</taxon>
        <taxon>Agaricomycetes</taxon>
        <taxon>Agaricomycetidae</taxon>
        <taxon>Agaricales</taxon>
        <taxon>Agaricineae</taxon>
        <taxon>Strophariaceae</taxon>
        <taxon>Pholiota</taxon>
    </lineage>
</organism>
<keyword evidence="3" id="KW-0560">Oxidoreductase</keyword>
<dbReference type="InterPro" id="IPR051468">
    <property type="entry name" value="Fungal_SecMetab_SDRs"/>
</dbReference>
<evidence type="ECO:0000313" key="4">
    <source>
        <dbReference type="EMBL" id="KAF9478001.1"/>
    </source>
</evidence>
<dbReference type="SUPFAM" id="SSF51735">
    <property type="entry name" value="NAD(P)-binding Rossmann-fold domains"/>
    <property type="match status" value="1"/>
</dbReference>
<evidence type="ECO:0000256" key="3">
    <source>
        <dbReference type="ARBA" id="ARBA00023002"/>
    </source>
</evidence>
<dbReference type="InterPro" id="IPR002347">
    <property type="entry name" value="SDR_fam"/>
</dbReference>
<evidence type="ECO:0000256" key="2">
    <source>
        <dbReference type="ARBA" id="ARBA00022857"/>
    </source>
</evidence>
<keyword evidence="5" id="KW-1185">Reference proteome</keyword>